<evidence type="ECO:0000256" key="6">
    <source>
        <dbReference type="ARBA" id="ARBA00022989"/>
    </source>
</evidence>
<keyword evidence="3 8" id="KW-0813">Transport</keyword>
<feature type="transmembrane region" description="Helical" evidence="8">
    <location>
        <begin position="184"/>
        <end position="208"/>
    </location>
</feature>
<dbReference type="CDD" id="cd06261">
    <property type="entry name" value="TM_PBP2"/>
    <property type="match status" value="1"/>
</dbReference>
<reference evidence="10 11" key="1">
    <citation type="submission" date="2016-10" db="EMBL/GenBank/DDBJ databases">
        <authorList>
            <person name="Varghese N."/>
            <person name="Submissions S."/>
        </authorList>
    </citation>
    <scope>NUCLEOTIDE SEQUENCE [LARGE SCALE GENOMIC DNA]</scope>
    <source>
        <strain evidence="10 11">CGMCC 1.11215</strain>
    </source>
</reference>
<comment type="subcellular location">
    <subcellularLocation>
        <location evidence="1 8">Cell membrane</location>
        <topology evidence="1 8">Multi-pass membrane protein</topology>
    </subcellularLocation>
</comment>
<dbReference type="PANTHER" id="PTHR42929:SF1">
    <property type="entry name" value="INNER MEMBRANE ABC TRANSPORTER PERMEASE PROTEIN YDCU-RELATED"/>
    <property type="match status" value="1"/>
</dbReference>
<evidence type="ECO:0000256" key="7">
    <source>
        <dbReference type="ARBA" id="ARBA00023136"/>
    </source>
</evidence>
<evidence type="ECO:0000259" key="9">
    <source>
        <dbReference type="PROSITE" id="PS50928"/>
    </source>
</evidence>
<dbReference type="GO" id="GO:0005886">
    <property type="term" value="C:plasma membrane"/>
    <property type="evidence" value="ECO:0007669"/>
    <property type="project" value="UniProtKB-SubCell"/>
</dbReference>
<dbReference type="Gene3D" id="1.10.3720.10">
    <property type="entry name" value="MetI-like"/>
    <property type="match status" value="1"/>
</dbReference>
<dbReference type="InterPro" id="IPR035906">
    <property type="entry name" value="MetI-like_sf"/>
</dbReference>
<feature type="transmembrane region" description="Helical" evidence="8">
    <location>
        <begin position="135"/>
        <end position="164"/>
    </location>
</feature>
<accession>A0A5E9G510</accession>
<evidence type="ECO:0000313" key="10">
    <source>
        <dbReference type="EMBL" id="SDO49360.1"/>
    </source>
</evidence>
<dbReference type="RefSeq" id="WP_198412695.1">
    <property type="nucleotide sequence ID" value="NZ_FNIB01000020.1"/>
</dbReference>
<dbReference type="PANTHER" id="PTHR42929">
    <property type="entry name" value="INNER MEMBRANE ABC TRANSPORTER PERMEASE PROTEIN YDCU-RELATED-RELATED"/>
    <property type="match status" value="1"/>
</dbReference>
<organism evidence="10 11">
    <name type="scientific">Cryobacterium flavum</name>
    <dbReference type="NCBI Taxonomy" id="1424659"/>
    <lineage>
        <taxon>Bacteria</taxon>
        <taxon>Bacillati</taxon>
        <taxon>Actinomycetota</taxon>
        <taxon>Actinomycetes</taxon>
        <taxon>Micrococcales</taxon>
        <taxon>Microbacteriaceae</taxon>
        <taxon>Cryobacterium</taxon>
    </lineage>
</organism>
<keyword evidence="5 8" id="KW-0812">Transmembrane</keyword>
<feature type="domain" description="ABC transmembrane type-1" evidence="9">
    <location>
        <begin position="97"/>
        <end position="310"/>
    </location>
</feature>
<name>A0A5E9G510_9MICO</name>
<evidence type="ECO:0000256" key="1">
    <source>
        <dbReference type="ARBA" id="ARBA00004651"/>
    </source>
</evidence>
<sequence length="320" mass="33843">MSQASDLLVRGAARATEAMSRPAGGAFAGGASGGQRPLLARLPGRDALGLLPYFAFIGVFLLLPIVANVWTSLHDNSGAWSLESMLKLGEQQYLSAFLNTMALSAGTAVLGGALGLLVAWALATLQRPRWLRSIMLSYSVVASQLGGIPLAFAFIAAIGSQGLITIAVFDATGWDLTEAFAVSSFWGLVVVYLYFQVPLMAILVLPAIMGIRREWGESALSLGAGRWRYLTDILLPILSPAIGGAVLLLFANSFSAYATAYALSGGGANLVPILIGFFISGNVLTDQSFGAALATGMMFVITLAMVLRHLLVRRTTRWLQ</sequence>
<evidence type="ECO:0000256" key="8">
    <source>
        <dbReference type="RuleBase" id="RU363032"/>
    </source>
</evidence>
<dbReference type="STRING" id="1424659.SAMN05216368_1205"/>
<feature type="transmembrane region" description="Helical" evidence="8">
    <location>
        <begin position="93"/>
        <end position="123"/>
    </location>
</feature>
<evidence type="ECO:0000256" key="4">
    <source>
        <dbReference type="ARBA" id="ARBA00022475"/>
    </source>
</evidence>
<dbReference type="InterPro" id="IPR000515">
    <property type="entry name" value="MetI-like"/>
</dbReference>
<evidence type="ECO:0000256" key="5">
    <source>
        <dbReference type="ARBA" id="ARBA00022692"/>
    </source>
</evidence>
<evidence type="ECO:0000313" key="11">
    <source>
        <dbReference type="Proteomes" id="UP000199639"/>
    </source>
</evidence>
<feature type="transmembrane region" description="Helical" evidence="8">
    <location>
        <begin position="291"/>
        <end position="311"/>
    </location>
</feature>
<dbReference type="EMBL" id="FNIB01000020">
    <property type="protein sequence ID" value="SDO49360.1"/>
    <property type="molecule type" value="Genomic_DNA"/>
</dbReference>
<dbReference type="AlphaFoldDB" id="A0A5E9G510"/>
<keyword evidence="4" id="KW-1003">Cell membrane</keyword>
<dbReference type="SUPFAM" id="SSF161098">
    <property type="entry name" value="MetI-like"/>
    <property type="match status" value="1"/>
</dbReference>
<dbReference type="Proteomes" id="UP000199639">
    <property type="component" value="Unassembled WGS sequence"/>
</dbReference>
<keyword evidence="7 8" id="KW-0472">Membrane</keyword>
<feature type="transmembrane region" description="Helical" evidence="8">
    <location>
        <begin position="50"/>
        <end position="73"/>
    </location>
</feature>
<proteinExistence type="inferred from homology"/>
<dbReference type="GO" id="GO:0055085">
    <property type="term" value="P:transmembrane transport"/>
    <property type="evidence" value="ECO:0007669"/>
    <property type="project" value="InterPro"/>
</dbReference>
<evidence type="ECO:0000256" key="3">
    <source>
        <dbReference type="ARBA" id="ARBA00022448"/>
    </source>
</evidence>
<dbReference type="PROSITE" id="PS50928">
    <property type="entry name" value="ABC_TM1"/>
    <property type="match status" value="1"/>
</dbReference>
<gene>
    <name evidence="10" type="ORF">SAMN05216368_1205</name>
</gene>
<evidence type="ECO:0000256" key="2">
    <source>
        <dbReference type="ARBA" id="ARBA00007069"/>
    </source>
</evidence>
<protein>
    <submittedName>
        <fullName evidence="10">Putative spermidine/putrescine transport system permease protein</fullName>
    </submittedName>
</protein>
<comment type="similarity">
    <text evidence="2">Belongs to the binding-protein-dependent transport system permease family. CysTW subfamily.</text>
</comment>
<keyword evidence="6 8" id="KW-1133">Transmembrane helix</keyword>
<feature type="transmembrane region" description="Helical" evidence="8">
    <location>
        <begin position="229"/>
        <end position="251"/>
    </location>
</feature>
<dbReference type="Pfam" id="PF00528">
    <property type="entry name" value="BPD_transp_1"/>
    <property type="match status" value="1"/>
</dbReference>
<feature type="transmembrane region" description="Helical" evidence="8">
    <location>
        <begin position="257"/>
        <end position="279"/>
    </location>
</feature>